<evidence type="ECO:0000256" key="4">
    <source>
        <dbReference type="ARBA" id="ARBA00012448"/>
    </source>
</evidence>
<feature type="domain" description="Peptidase S11 D-Ala-D-Ala carboxypeptidase A C-terminal" evidence="17">
    <location>
        <begin position="283"/>
        <end position="373"/>
    </location>
</feature>
<comment type="pathway">
    <text evidence="2">Cell wall biogenesis; peptidoglycan biosynthesis.</text>
</comment>
<dbReference type="SMART" id="SM00936">
    <property type="entry name" value="PBP5_C"/>
    <property type="match status" value="1"/>
</dbReference>
<dbReference type="Gene3D" id="3.40.710.10">
    <property type="entry name" value="DD-peptidase/beta-lactamase superfamily"/>
    <property type="match status" value="1"/>
</dbReference>
<dbReference type="InterPro" id="IPR015956">
    <property type="entry name" value="Peniciliin-bd_prot_C_sf"/>
</dbReference>
<keyword evidence="5 18" id="KW-0121">Carboxypeptidase</keyword>
<feature type="transmembrane region" description="Helical" evidence="16">
    <location>
        <begin position="12"/>
        <end position="31"/>
    </location>
</feature>
<evidence type="ECO:0000256" key="15">
    <source>
        <dbReference type="RuleBase" id="RU004016"/>
    </source>
</evidence>
<evidence type="ECO:0000256" key="2">
    <source>
        <dbReference type="ARBA" id="ARBA00004752"/>
    </source>
</evidence>
<comment type="catalytic activity">
    <reaction evidence="12">
        <text>Preferential cleavage: (Ac)2-L-Lys-D-Ala-|-D-Ala. Also transpeptidation of peptidyl-alanyl moieties that are N-acyl substituents of D-alanine.</text>
        <dbReference type="EC" id="3.4.16.4"/>
    </reaction>
</comment>
<evidence type="ECO:0000259" key="17">
    <source>
        <dbReference type="SMART" id="SM00936"/>
    </source>
</evidence>
<evidence type="ECO:0000313" key="18">
    <source>
        <dbReference type="EMBL" id="SHF97400.1"/>
    </source>
</evidence>
<evidence type="ECO:0000256" key="5">
    <source>
        <dbReference type="ARBA" id="ARBA00022645"/>
    </source>
</evidence>
<evidence type="ECO:0000256" key="16">
    <source>
        <dbReference type="SAM" id="Phobius"/>
    </source>
</evidence>
<dbReference type="InterPro" id="IPR018044">
    <property type="entry name" value="Peptidase_S11"/>
</dbReference>
<evidence type="ECO:0000256" key="8">
    <source>
        <dbReference type="ARBA" id="ARBA00022801"/>
    </source>
</evidence>
<dbReference type="EC" id="3.4.16.4" evidence="4"/>
<dbReference type="STRING" id="1121391.SAMN02745206_03024"/>
<gene>
    <name evidence="18" type="ORF">SAMN02745206_03024</name>
</gene>
<feature type="transmembrane region" description="Helical" evidence="16">
    <location>
        <begin position="392"/>
        <end position="416"/>
    </location>
</feature>
<comment type="function">
    <text evidence="1">Removes C-terminal D-alanyl residues from sugar-peptide cell wall precursors.</text>
</comment>
<dbReference type="GO" id="GO:0071555">
    <property type="term" value="P:cell wall organization"/>
    <property type="evidence" value="ECO:0007669"/>
    <property type="project" value="UniProtKB-KW"/>
</dbReference>
<dbReference type="SUPFAM" id="SSF56601">
    <property type="entry name" value="beta-lactamase/transpeptidase-like"/>
    <property type="match status" value="1"/>
</dbReference>
<evidence type="ECO:0000256" key="13">
    <source>
        <dbReference type="PIRSR" id="PIRSR618044-1"/>
    </source>
</evidence>
<dbReference type="Gene3D" id="2.60.410.10">
    <property type="entry name" value="D-Ala-D-Ala carboxypeptidase, C-terminal domain"/>
    <property type="match status" value="1"/>
</dbReference>
<keyword evidence="10" id="KW-0573">Peptidoglycan synthesis</keyword>
<dbReference type="RefSeq" id="WP_073040918.1">
    <property type="nucleotide sequence ID" value="NZ_FQVB01000034.1"/>
</dbReference>
<keyword evidence="6" id="KW-0645">Protease</keyword>
<accession>A0A1M5G0S9</accession>
<dbReference type="OrthoDB" id="9795979at2"/>
<dbReference type="Pfam" id="PF07943">
    <property type="entry name" value="PBP5_C"/>
    <property type="match status" value="1"/>
</dbReference>
<evidence type="ECO:0000256" key="11">
    <source>
        <dbReference type="ARBA" id="ARBA00023316"/>
    </source>
</evidence>
<proteinExistence type="inferred from homology"/>
<feature type="active site" evidence="13">
    <location>
        <position position="131"/>
    </location>
</feature>
<dbReference type="SUPFAM" id="SSF69189">
    <property type="entry name" value="Penicillin-binding protein associated domain"/>
    <property type="match status" value="1"/>
</dbReference>
<feature type="active site" description="Proton acceptor" evidence="13">
    <location>
        <position position="74"/>
    </location>
</feature>
<dbReference type="Proteomes" id="UP000184076">
    <property type="component" value="Unassembled WGS sequence"/>
</dbReference>
<evidence type="ECO:0000256" key="3">
    <source>
        <dbReference type="ARBA" id="ARBA00007164"/>
    </source>
</evidence>
<feature type="active site" description="Acyl-ester intermediate" evidence="13">
    <location>
        <position position="71"/>
    </location>
</feature>
<dbReference type="GO" id="GO:0009252">
    <property type="term" value="P:peptidoglycan biosynthetic process"/>
    <property type="evidence" value="ECO:0007669"/>
    <property type="project" value="UniProtKB-UniPathway"/>
</dbReference>
<keyword evidence="11" id="KW-0961">Cell wall biogenesis/degradation</keyword>
<evidence type="ECO:0000256" key="14">
    <source>
        <dbReference type="PIRSR" id="PIRSR618044-2"/>
    </source>
</evidence>
<feature type="binding site" evidence="14">
    <location>
        <position position="233"/>
    </location>
    <ligand>
        <name>substrate</name>
    </ligand>
</feature>
<sequence>MKTDWRRKEAAGLGVAVTGVVFALLVFLVGLGCGWTQEPPEVEARAAVLEEVSTGEVLVSQNPDELIAPASFTKVLTLYLVFEALERGTARLQDPVWVSEKAWRTGGSKMFIEVGKKVPLEELIKGIAVVSGNDACVAVAEHLYGSVDAFVEAMNRKARELGMARSHFENPHGLPAEGQVTTARDMATLARSYIQRFPQALRYHSMTEYTFNGITQPNRNRLLLKDSTVDGLKTGYVESAGYHLAATARRDGMRLLAVVMGAASPAVREREAHKLLNYGFRRYVSVAPPDPSTPVKVVRVWKGTVDQVSLFPQAAHPIILKKESAQGIRWESNAPDWVTAPIQENQVLGEALLKSGDAVVARINLVSRQEVPLGGFFKRLWHSVLQVRWTGWAHWGKALAGVGAGAVVLLGAIGWIRARGRRRKRGRWYLD</sequence>
<dbReference type="GO" id="GO:0009002">
    <property type="term" value="F:serine-type D-Ala-D-Ala carboxypeptidase activity"/>
    <property type="evidence" value="ECO:0007669"/>
    <property type="project" value="UniProtKB-EC"/>
</dbReference>
<evidence type="ECO:0000256" key="9">
    <source>
        <dbReference type="ARBA" id="ARBA00022960"/>
    </source>
</evidence>
<keyword evidence="16" id="KW-0472">Membrane</keyword>
<keyword evidence="7" id="KW-0732">Signal</keyword>
<evidence type="ECO:0000256" key="1">
    <source>
        <dbReference type="ARBA" id="ARBA00003217"/>
    </source>
</evidence>
<dbReference type="PANTHER" id="PTHR21581:SF6">
    <property type="entry name" value="TRAFFICKING PROTEIN PARTICLE COMPLEX SUBUNIT 12"/>
    <property type="match status" value="1"/>
</dbReference>
<dbReference type="PROSITE" id="PS51257">
    <property type="entry name" value="PROKAR_LIPOPROTEIN"/>
    <property type="match status" value="1"/>
</dbReference>
<dbReference type="GO" id="GO:0006508">
    <property type="term" value="P:proteolysis"/>
    <property type="evidence" value="ECO:0007669"/>
    <property type="project" value="UniProtKB-KW"/>
</dbReference>
<keyword evidence="16" id="KW-0812">Transmembrane</keyword>
<keyword evidence="9" id="KW-0133">Cell shape</keyword>
<name>A0A1M5G0S9_9BACT</name>
<reference evidence="19" key="1">
    <citation type="submission" date="2016-11" db="EMBL/GenBank/DDBJ databases">
        <authorList>
            <person name="Varghese N."/>
            <person name="Submissions S."/>
        </authorList>
    </citation>
    <scope>NUCLEOTIDE SEQUENCE [LARGE SCALE GENOMIC DNA]</scope>
    <source>
        <strain evidence="19">DSM 9756</strain>
    </source>
</reference>
<protein>
    <recommendedName>
        <fullName evidence="4">serine-type D-Ala-D-Ala carboxypeptidase</fullName>
        <ecNumber evidence="4">3.4.16.4</ecNumber>
    </recommendedName>
</protein>
<dbReference type="PANTHER" id="PTHR21581">
    <property type="entry name" value="D-ALANYL-D-ALANINE CARBOXYPEPTIDASE"/>
    <property type="match status" value="1"/>
</dbReference>
<evidence type="ECO:0000256" key="10">
    <source>
        <dbReference type="ARBA" id="ARBA00022984"/>
    </source>
</evidence>
<organism evidence="18 19">
    <name type="scientific">Desulfacinum infernum DSM 9756</name>
    <dbReference type="NCBI Taxonomy" id="1121391"/>
    <lineage>
        <taxon>Bacteria</taxon>
        <taxon>Pseudomonadati</taxon>
        <taxon>Thermodesulfobacteriota</taxon>
        <taxon>Syntrophobacteria</taxon>
        <taxon>Syntrophobacterales</taxon>
        <taxon>Syntrophobacteraceae</taxon>
        <taxon>Desulfacinum</taxon>
    </lineage>
</organism>
<keyword evidence="19" id="KW-1185">Reference proteome</keyword>
<evidence type="ECO:0000313" key="19">
    <source>
        <dbReference type="Proteomes" id="UP000184076"/>
    </source>
</evidence>
<evidence type="ECO:0000256" key="12">
    <source>
        <dbReference type="ARBA" id="ARBA00034000"/>
    </source>
</evidence>
<keyword evidence="16" id="KW-1133">Transmembrane helix</keyword>
<dbReference type="UniPathway" id="UPA00219"/>
<comment type="similarity">
    <text evidence="3 15">Belongs to the peptidase S11 family.</text>
</comment>
<dbReference type="GO" id="GO:0008360">
    <property type="term" value="P:regulation of cell shape"/>
    <property type="evidence" value="ECO:0007669"/>
    <property type="project" value="UniProtKB-KW"/>
</dbReference>
<evidence type="ECO:0000256" key="7">
    <source>
        <dbReference type="ARBA" id="ARBA00022729"/>
    </source>
</evidence>
<dbReference type="Pfam" id="PF00768">
    <property type="entry name" value="Peptidase_S11"/>
    <property type="match status" value="1"/>
</dbReference>
<dbReference type="InterPro" id="IPR037167">
    <property type="entry name" value="Peptidase_S11_C_sf"/>
</dbReference>
<dbReference type="InterPro" id="IPR012907">
    <property type="entry name" value="Peptidase_S11_C"/>
</dbReference>
<dbReference type="AlphaFoldDB" id="A0A1M5G0S9"/>
<keyword evidence="8" id="KW-0378">Hydrolase</keyword>
<dbReference type="EMBL" id="FQVB01000034">
    <property type="protein sequence ID" value="SHF97400.1"/>
    <property type="molecule type" value="Genomic_DNA"/>
</dbReference>
<dbReference type="InterPro" id="IPR001967">
    <property type="entry name" value="Peptidase_S11_N"/>
</dbReference>
<dbReference type="InterPro" id="IPR012338">
    <property type="entry name" value="Beta-lactam/transpept-like"/>
</dbReference>
<dbReference type="PRINTS" id="PR00725">
    <property type="entry name" value="DADACBPTASE1"/>
</dbReference>
<evidence type="ECO:0000256" key="6">
    <source>
        <dbReference type="ARBA" id="ARBA00022670"/>
    </source>
</evidence>